<keyword evidence="1" id="KW-0472">Membrane</keyword>
<dbReference type="AlphaFoldDB" id="A0A1H8D9H6"/>
<dbReference type="InterPro" id="IPR003675">
    <property type="entry name" value="Rce1/LyrA-like_dom"/>
</dbReference>
<evidence type="ECO:0000313" key="3">
    <source>
        <dbReference type="EMBL" id="SEN04001.1"/>
    </source>
</evidence>
<dbReference type="PANTHER" id="PTHR35797:SF1">
    <property type="entry name" value="PROTEASE"/>
    <property type="match status" value="1"/>
</dbReference>
<sequence length="262" mass="27309">MASEGRLAGERRVWAFFGLVFLLGVPFWVAGASGGKLPLLPMDLPVAALMFPSPLIAAVIMARWREGRGAVGGLLRRSLAPRGLREPRALLASLLTSPAVSLAASGLVALAGMPVPGEHGALAAALPLLAVYLVAAFCEEAGWMGYAVEPLRARRGALAAGLVIGVVWALWHLVPLFQAGRSPAWIAWWFVATVAIRVVMVCLYERAGGSVPSAVAVHATLNTVQSLLPGYTTQAVLMATQAVLTALLAVALLLTAPRGARA</sequence>
<organism evidence="3 4">
    <name type="scientific">Nonomuraea pusilla</name>
    <dbReference type="NCBI Taxonomy" id="46177"/>
    <lineage>
        <taxon>Bacteria</taxon>
        <taxon>Bacillati</taxon>
        <taxon>Actinomycetota</taxon>
        <taxon>Actinomycetes</taxon>
        <taxon>Streptosporangiales</taxon>
        <taxon>Streptosporangiaceae</taxon>
        <taxon>Nonomuraea</taxon>
    </lineage>
</organism>
<dbReference type="RefSeq" id="WP_091104513.1">
    <property type="nucleotide sequence ID" value="NZ_FOBF01000021.1"/>
</dbReference>
<dbReference type="PANTHER" id="PTHR35797">
    <property type="entry name" value="PROTEASE-RELATED"/>
    <property type="match status" value="1"/>
</dbReference>
<feature type="transmembrane region" description="Helical" evidence="1">
    <location>
        <begin position="186"/>
        <end position="204"/>
    </location>
</feature>
<accession>A0A1H8D9H6</accession>
<keyword evidence="1" id="KW-0812">Transmembrane</keyword>
<name>A0A1H8D9H6_9ACTN</name>
<evidence type="ECO:0000259" key="2">
    <source>
        <dbReference type="Pfam" id="PF02517"/>
    </source>
</evidence>
<keyword evidence="1" id="KW-1133">Transmembrane helix</keyword>
<dbReference type="EMBL" id="FOBF01000021">
    <property type="protein sequence ID" value="SEN04001.1"/>
    <property type="molecule type" value="Genomic_DNA"/>
</dbReference>
<reference evidence="3 4" key="1">
    <citation type="submission" date="2016-10" db="EMBL/GenBank/DDBJ databases">
        <authorList>
            <person name="de Groot N.N."/>
        </authorList>
    </citation>
    <scope>NUCLEOTIDE SEQUENCE [LARGE SCALE GENOMIC DNA]</scope>
    <source>
        <strain evidence="3 4">DSM 43357</strain>
    </source>
</reference>
<feature type="transmembrane region" description="Helical" evidence="1">
    <location>
        <begin position="157"/>
        <end position="174"/>
    </location>
</feature>
<dbReference type="Proteomes" id="UP000198953">
    <property type="component" value="Unassembled WGS sequence"/>
</dbReference>
<feature type="transmembrane region" description="Helical" evidence="1">
    <location>
        <begin position="89"/>
        <end position="113"/>
    </location>
</feature>
<dbReference type="GO" id="GO:0004175">
    <property type="term" value="F:endopeptidase activity"/>
    <property type="evidence" value="ECO:0007669"/>
    <property type="project" value="UniProtKB-ARBA"/>
</dbReference>
<evidence type="ECO:0000313" key="4">
    <source>
        <dbReference type="Proteomes" id="UP000198953"/>
    </source>
</evidence>
<feature type="transmembrane region" description="Helical" evidence="1">
    <location>
        <begin position="119"/>
        <end position="137"/>
    </location>
</feature>
<dbReference type="GO" id="GO:0080120">
    <property type="term" value="P:CAAX-box protein maturation"/>
    <property type="evidence" value="ECO:0007669"/>
    <property type="project" value="UniProtKB-ARBA"/>
</dbReference>
<feature type="transmembrane region" description="Helical" evidence="1">
    <location>
        <begin position="44"/>
        <end position="62"/>
    </location>
</feature>
<proteinExistence type="predicted"/>
<evidence type="ECO:0000256" key="1">
    <source>
        <dbReference type="SAM" id="Phobius"/>
    </source>
</evidence>
<dbReference type="OrthoDB" id="9777755at2"/>
<feature type="transmembrane region" description="Helical" evidence="1">
    <location>
        <begin position="234"/>
        <end position="256"/>
    </location>
</feature>
<feature type="transmembrane region" description="Helical" evidence="1">
    <location>
        <begin position="12"/>
        <end position="32"/>
    </location>
</feature>
<dbReference type="STRING" id="46177.SAMN05660976_06660"/>
<dbReference type="Pfam" id="PF02517">
    <property type="entry name" value="Rce1-like"/>
    <property type="match status" value="1"/>
</dbReference>
<gene>
    <name evidence="3" type="ORF">SAMN05660976_06660</name>
</gene>
<dbReference type="InterPro" id="IPR042150">
    <property type="entry name" value="MmRce1-like"/>
</dbReference>
<keyword evidence="4" id="KW-1185">Reference proteome</keyword>
<feature type="domain" description="CAAX prenyl protease 2/Lysostaphin resistance protein A-like" evidence="2">
    <location>
        <begin position="124"/>
        <end position="224"/>
    </location>
</feature>
<protein>
    <recommendedName>
        <fullName evidence="2">CAAX prenyl protease 2/Lysostaphin resistance protein A-like domain-containing protein</fullName>
    </recommendedName>
</protein>